<accession>A0ABQ4A218</accession>
<evidence type="ECO:0000313" key="2">
    <source>
        <dbReference type="EMBL" id="GIE24881.1"/>
    </source>
</evidence>
<dbReference type="SUPFAM" id="SSF54001">
    <property type="entry name" value="Cysteine proteinases"/>
    <property type="match status" value="1"/>
</dbReference>
<dbReference type="InterPro" id="IPR038765">
    <property type="entry name" value="Papain-like_cys_pep_sf"/>
</dbReference>
<keyword evidence="3" id="KW-1185">Reference proteome</keyword>
<reference evidence="2 3" key="1">
    <citation type="submission" date="2021-01" db="EMBL/GenBank/DDBJ databases">
        <title>Whole genome shotgun sequence of Actinoplanes humidus NBRC 14915.</title>
        <authorList>
            <person name="Komaki H."/>
            <person name="Tamura T."/>
        </authorList>
    </citation>
    <scope>NUCLEOTIDE SEQUENCE [LARGE SCALE GENOMIC DNA]</scope>
    <source>
        <strain evidence="2 3">NBRC 14915</strain>
    </source>
</reference>
<name>A0ABQ4A218_9ACTN</name>
<evidence type="ECO:0000256" key="1">
    <source>
        <dbReference type="SAM" id="SignalP"/>
    </source>
</evidence>
<feature type="chain" id="PRO_5046456077" description="NlpC/P60 family protein" evidence="1">
    <location>
        <begin position="28"/>
        <end position="352"/>
    </location>
</feature>
<evidence type="ECO:0000313" key="3">
    <source>
        <dbReference type="Proteomes" id="UP000603200"/>
    </source>
</evidence>
<comment type="caution">
    <text evidence="2">The sequence shown here is derived from an EMBL/GenBank/DDBJ whole genome shotgun (WGS) entry which is preliminary data.</text>
</comment>
<sequence>MTIKTWLAVATVVVAALCALPLLTVVADTTAASACGPTAAGGSGRVVLREHPGPVGKWTSSQVDNAATIVAVGRHEQIPPRGWVIAVATAMTESRLINTSEVTDHDSIGLFQQRPSQGWGTPEQLVDPVYVSNKFYTVLQKVKGWPTLPLTEAAQTVQRSAFPDRYADYEADAETVVTAVTSGDALAISGGRDQCVSVCTAATSSSDGDRSSCVGVSTVFDRAKTWLTAWPGGGPVPYLSSNVPGDLLHGYRRDCSGYVSMALGLSGPGLTTVDLAEQSARIAKAELRPGDLMINPDTDLRGHVVLFAGWVDASMNRYYGYEQTGSGGTHYRSIPYPYFGTYPMTPYRARPS</sequence>
<dbReference type="Proteomes" id="UP000603200">
    <property type="component" value="Unassembled WGS sequence"/>
</dbReference>
<gene>
    <name evidence="2" type="ORF">Ahu01nite_079830</name>
</gene>
<proteinExistence type="predicted"/>
<keyword evidence="1" id="KW-0732">Signal</keyword>
<organism evidence="2 3">
    <name type="scientific">Winogradskya humida</name>
    <dbReference type="NCBI Taxonomy" id="113566"/>
    <lineage>
        <taxon>Bacteria</taxon>
        <taxon>Bacillati</taxon>
        <taxon>Actinomycetota</taxon>
        <taxon>Actinomycetes</taxon>
        <taxon>Micromonosporales</taxon>
        <taxon>Micromonosporaceae</taxon>
        <taxon>Winogradskya</taxon>
    </lineage>
</organism>
<dbReference type="Gene3D" id="3.90.1720.10">
    <property type="entry name" value="endopeptidase domain like (from Nostoc punctiforme)"/>
    <property type="match status" value="1"/>
</dbReference>
<protein>
    <recommendedName>
        <fullName evidence="4">NlpC/P60 family protein</fullName>
    </recommendedName>
</protein>
<dbReference type="RefSeq" id="WP_203841866.1">
    <property type="nucleotide sequence ID" value="NZ_BAAATV010000001.1"/>
</dbReference>
<dbReference type="EMBL" id="BOMN01000113">
    <property type="protein sequence ID" value="GIE24881.1"/>
    <property type="molecule type" value="Genomic_DNA"/>
</dbReference>
<evidence type="ECO:0008006" key="4">
    <source>
        <dbReference type="Google" id="ProtNLM"/>
    </source>
</evidence>
<feature type="signal peptide" evidence="1">
    <location>
        <begin position="1"/>
        <end position="27"/>
    </location>
</feature>